<dbReference type="PANTHER" id="PTHR31902:SF14">
    <property type="entry name" value="ACTIN PATCHES DISTAL PROTEIN 1"/>
    <property type="match status" value="1"/>
</dbReference>
<name>A0A642V5M4_9ASCO</name>
<accession>A0A642V5M4</accession>
<reference evidence="1" key="1">
    <citation type="journal article" date="2019" name="G3 (Bethesda)">
        <title>Genome Assemblies of Two Rare Opportunistic Yeast Pathogens: Diutina rugosa (syn. Candida rugosa) and Trichomonascus ciferrii (syn. Candida ciferrii).</title>
        <authorList>
            <person name="Mixao V."/>
            <person name="Saus E."/>
            <person name="Hansen A.P."/>
            <person name="Lass-Florl C."/>
            <person name="Gabaldon T."/>
        </authorList>
    </citation>
    <scope>NUCLEOTIDE SEQUENCE</scope>
    <source>
        <strain evidence="1">CBS 4856</strain>
    </source>
</reference>
<protein>
    <recommendedName>
        <fullName evidence="3">Actin patches distal protein 1</fullName>
    </recommendedName>
</protein>
<evidence type="ECO:0008006" key="3">
    <source>
        <dbReference type="Google" id="ProtNLM"/>
    </source>
</evidence>
<dbReference type="Gene3D" id="3.40.30.10">
    <property type="entry name" value="Glutaredoxin"/>
    <property type="match status" value="1"/>
</dbReference>
<dbReference type="VEuPathDB" id="FungiDB:TRICI_002657"/>
<dbReference type="EMBL" id="SWFS01000179">
    <property type="protein sequence ID" value="KAA8915300.1"/>
    <property type="molecule type" value="Genomic_DNA"/>
</dbReference>
<dbReference type="SUPFAM" id="SSF52833">
    <property type="entry name" value="Thioredoxin-like"/>
    <property type="match status" value="1"/>
</dbReference>
<dbReference type="InterPro" id="IPR036249">
    <property type="entry name" value="Thioredoxin-like_sf"/>
</dbReference>
<dbReference type="AlphaFoldDB" id="A0A642V5M4"/>
<gene>
    <name evidence="1" type="ORF">TRICI_002657</name>
</gene>
<comment type="caution">
    <text evidence="1">The sequence shown here is derived from an EMBL/GenBank/DDBJ whole genome shotgun (WGS) entry which is preliminary data.</text>
</comment>
<proteinExistence type="predicted"/>
<evidence type="ECO:0000313" key="2">
    <source>
        <dbReference type="Proteomes" id="UP000761534"/>
    </source>
</evidence>
<evidence type="ECO:0000313" key="1">
    <source>
        <dbReference type="EMBL" id="KAA8915300.1"/>
    </source>
</evidence>
<dbReference type="OrthoDB" id="10253744at2759"/>
<dbReference type="Proteomes" id="UP000761534">
    <property type="component" value="Unassembled WGS sequence"/>
</dbReference>
<sequence length="291" mass="32904">MGLLNKIWKRDPNAEAEVEKLGFEVADCSPDDCAGCGEKYPSSLSIDTETPLWKSTSPYALQIIVATGKQDWQHNPADEAHTVTKKLGKHTDDFEKLAGGSVKVQAASISPPDEYFEAQDEKNRPTYIYLLPYFVTLMTTPSTAVQDVENVIRAHESGALKKNAADNLPKSIHFSDNLAYILLCSHRTRDKRCGITAPILRKTFERELRNHDLYRDASDDRENGVNIHYVSHIGGHKFAANVIIYLKTGEVIWLARIRPEHVEQVVEKTILQKKVFPEYLRIAFKTPPTDW</sequence>
<keyword evidence="2" id="KW-1185">Reference proteome</keyword>
<dbReference type="Pfam" id="PF06999">
    <property type="entry name" value="Suc_Fer-like"/>
    <property type="match status" value="1"/>
</dbReference>
<dbReference type="CDD" id="cd03062">
    <property type="entry name" value="TRX_Fd_Sucrase"/>
    <property type="match status" value="1"/>
</dbReference>
<dbReference type="PANTHER" id="PTHR31902">
    <property type="entry name" value="ACTIN PATCHES DISTAL PROTEIN 1"/>
    <property type="match status" value="1"/>
</dbReference>
<organism evidence="1 2">
    <name type="scientific">Trichomonascus ciferrii</name>
    <dbReference type="NCBI Taxonomy" id="44093"/>
    <lineage>
        <taxon>Eukaryota</taxon>
        <taxon>Fungi</taxon>
        <taxon>Dikarya</taxon>
        <taxon>Ascomycota</taxon>
        <taxon>Saccharomycotina</taxon>
        <taxon>Dipodascomycetes</taxon>
        <taxon>Dipodascales</taxon>
        <taxon>Trichomonascaceae</taxon>
        <taxon>Trichomonascus</taxon>
        <taxon>Trichomonascus ciferrii complex</taxon>
    </lineage>
</organism>
<dbReference type="InterPro" id="IPR009737">
    <property type="entry name" value="Aim32/Apd1-like"/>
</dbReference>